<dbReference type="EMBL" id="JBGMDY010000005">
    <property type="protein sequence ID" value="KAL2334701.1"/>
    <property type="molecule type" value="Genomic_DNA"/>
</dbReference>
<reference evidence="2 3" key="1">
    <citation type="submission" date="2024-08" db="EMBL/GenBank/DDBJ databases">
        <title>Insights into the chromosomal genome structure of Flemingia macrophylla.</title>
        <authorList>
            <person name="Ding Y."/>
            <person name="Zhao Y."/>
            <person name="Bi W."/>
            <person name="Wu M."/>
            <person name="Zhao G."/>
            <person name="Gong Y."/>
            <person name="Li W."/>
            <person name="Zhang P."/>
        </authorList>
    </citation>
    <scope>NUCLEOTIDE SEQUENCE [LARGE SCALE GENOMIC DNA]</scope>
    <source>
        <strain evidence="2">DYQJB</strain>
        <tissue evidence="2">Leaf</tissue>
    </source>
</reference>
<evidence type="ECO:0000313" key="2">
    <source>
        <dbReference type="EMBL" id="KAL2334701.1"/>
    </source>
</evidence>
<comment type="caution">
    <text evidence="2">The sequence shown here is derived from an EMBL/GenBank/DDBJ whole genome shotgun (WGS) entry which is preliminary data.</text>
</comment>
<organism evidence="2 3">
    <name type="scientific">Flemingia macrophylla</name>
    <dbReference type="NCBI Taxonomy" id="520843"/>
    <lineage>
        <taxon>Eukaryota</taxon>
        <taxon>Viridiplantae</taxon>
        <taxon>Streptophyta</taxon>
        <taxon>Embryophyta</taxon>
        <taxon>Tracheophyta</taxon>
        <taxon>Spermatophyta</taxon>
        <taxon>Magnoliopsida</taxon>
        <taxon>eudicotyledons</taxon>
        <taxon>Gunneridae</taxon>
        <taxon>Pentapetalae</taxon>
        <taxon>rosids</taxon>
        <taxon>fabids</taxon>
        <taxon>Fabales</taxon>
        <taxon>Fabaceae</taxon>
        <taxon>Papilionoideae</taxon>
        <taxon>50 kb inversion clade</taxon>
        <taxon>NPAAA clade</taxon>
        <taxon>indigoferoid/millettioid clade</taxon>
        <taxon>Phaseoleae</taxon>
        <taxon>Flemingia</taxon>
    </lineage>
</organism>
<evidence type="ECO:0008006" key="4">
    <source>
        <dbReference type="Google" id="ProtNLM"/>
    </source>
</evidence>
<protein>
    <recommendedName>
        <fullName evidence="4">Ycf15</fullName>
    </recommendedName>
</protein>
<accession>A0ABD1MFZ0</accession>
<gene>
    <name evidence="2" type="ORF">Fmac_015914</name>
</gene>
<keyword evidence="3" id="KW-1185">Reference proteome</keyword>
<name>A0ABD1MFZ0_9FABA</name>
<evidence type="ECO:0000256" key="1">
    <source>
        <dbReference type="SAM" id="SignalP"/>
    </source>
</evidence>
<feature type="signal peptide" evidence="1">
    <location>
        <begin position="1"/>
        <end position="24"/>
    </location>
</feature>
<feature type="chain" id="PRO_5044878999" description="Ycf15" evidence="1">
    <location>
        <begin position="25"/>
        <end position="50"/>
    </location>
</feature>
<sequence>MLRRMEFSQKWIMWIMACLQSARAFVLVNGSPTNEFCLHKELRRDPLAPF</sequence>
<dbReference type="AlphaFoldDB" id="A0ABD1MFZ0"/>
<keyword evidence="1" id="KW-0732">Signal</keyword>
<dbReference type="Proteomes" id="UP001603857">
    <property type="component" value="Unassembled WGS sequence"/>
</dbReference>
<evidence type="ECO:0000313" key="3">
    <source>
        <dbReference type="Proteomes" id="UP001603857"/>
    </source>
</evidence>
<proteinExistence type="predicted"/>